<comment type="similarity">
    <text evidence="1">Belongs to the AHA1 family.</text>
</comment>
<evidence type="ECO:0000259" key="2">
    <source>
        <dbReference type="Pfam" id="PF08327"/>
    </source>
</evidence>
<dbReference type="InterPro" id="IPR013538">
    <property type="entry name" value="ASHA1/2-like_C"/>
</dbReference>
<dbReference type="Gene3D" id="3.30.530.20">
    <property type="match status" value="1"/>
</dbReference>
<name>A0ABZ1HX14_9PSEU</name>
<accession>A0ABZ1HX14</accession>
<keyword evidence="4" id="KW-1185">Reference proteome</keyword>
<evidence type="ECO:0000313" key="4">
    <source>
        <dbReference type="Proteomes" id="UP001330812"/>
    </source>
</evidence>
<dbReference type="SUPFAM" id="SSF55961">
    <property type="entry name" value="Bet v1-like"/>
    <property type="match status" value="1"/>
</dbReference>
<dbReference type="Proteomes" id="UP001330812">
    <property type="component" value="Chromosome"/>
</dbReference>
<organism evidence="3 4">
    <name type="scientific">Amycolatopsis rhabdoformis</name>
    <dbReference type="NCBI Taxonomy" id="1448059"/>
    <lineage>
        <taxon>Bacteria</taxon>
        <taxon>Bacillati</taxon>
        <taxon>Actinomycetota</taxon>
        <taxon>Actinomycetes</taxon>
        <taxon>Pseudonocardiales</taxon>
        <taxon>Pseudonocardiaceae</taxon>
        <taxon>Amycolatopsis</taxon>
    </lineage>
</organism>
<sequence>MTGTTITAQPGTPFVEVTREFAASREKVLRAHTDPELVARWLGPRGMEMEIIEYDSRSGGSYRYVHRNDRGEFGFRGVFHAVTGERIVQTFEFDGAPGQVSLETATFTDLGGRTRLRSRSVFLTVEARDAAVESGMERGITESYERLDAVLEKGE</sequence>
<dbReference type="EMBL" id="CP142149">
    <property type="protein sequence ID" value="WSE26668.1"/>
    <property type="molecule type" value="Genomic_DNA"/>
</dbReference>
<feature type="domain" description="Activator of Hsp90 ATPase homologue 1/2-like C-terminal" evidence="2">
    <location>
        <begin position="23"/>
        <end position="152"/>
    </location>
</feature>
<gene>
    <name evidence="3" type="ORF">VSH64_27725</name>
</gene>
<dbReference type="Pfam" id="PF08327">
    <property type="entry name" value="AHSA1"/>
    <property type="match status" value="1"/>
</dbReference>
<proteinExistence type="inferred from homology"/>
<dbReference type="RefSeq" id="WP_326565652.1">
    <property type="nucleotide sequence ID" value="NZ_CP142149.1"/>
</dbReference>
<reference evidence="3 4" key="1">
    <citation type="journal article" date="2015" name="Int. J. Syst. Evol. Microbiol.">
        <title>Amycolatopsis rhabdoformis sp. nov., an actinomycete isolated from a tropical forest soil.</title>
        <authorList>
            <person name="Souza W.R."/>
            <person name="Silva R.E."/>
            <person name="Goodfellow M."/>
            <person name="Busarakam K."/>
            <person name="Figueiro F.S."/>
            <person name="Ferreira D."/>
            <person name="Rodrigues-Filho E."/>
            <person name="Moraes L.A.B."/>
            <person name="Zucchi T.D."/>
        </authorList>
    </citation>
    <scope>NUCLEOTIDE SEQUENCE [LARGE SCALE GENOMIC DNA]</scope>
    <source>
        <strain evidence="3 4">NCIMB 14900</strain>
    </source>
</reference>
<protein>
    <submittedName>
        <fullName evidence="3">SRPBCC family protein</fullName>
    </submittedName>
</protein>
<dbReference type="CDD" id="cd07826">
    <property type="entry name" value="SRPBCC_CalC_Aha1-like_9"/>
    <property type="match status" value="1"/>
</dbReference>
<evidence type="ECO:0000313" key="3">
    <source>
        <dbReference type="EMBL" id="WSE26668.1"/>
    </source>
</evidence>
<evidence type="ECO:0000256" key="1">
    <source>
        <dbReference type="ARBA" id="ARBA00006817"/>
    </source>
</evidence>
<dbReference type="InterPro" id="IPR023393">
    <property type="entry name" value="START-like_dom_sf"/>
</dbReference>